<dbReference type="Proteomes" id="UP001144050">
    <property type="component" value="Unassembled WGS sequence"/>
</dbReference>
<sequence>MSWRLLNGWCPGPDASGHAAAQSAPDKEEILHAYAVLFWFNLYLRYPDFPASDGMFPREASVRRTFLQMHARVFSHWATAANRIGIDTPEFRRACETVRASWIGQDDPLRACRSRAGTLSGWPQLDLD</sequence>
<protein>
    <submittedName>
        <fullName evidence="1">Uncharacterized protein</fullName>
    </submittedName>
</protein>
<name>A0AAW5ZJU0_RALSL</name>
<proteinExistence type="predicted"/>
<evidence type="ECO:0000313" key="2">
    <source>
        <dbReference type="Proteomes" id="UP001144050"/>
    </source>
</evidence>
<organism evidence="1 2">
    <name type="scientific">Ralstonia solanacearum</name>
    <name type="common">Pseudomonas solanacearum</name>
    <dbReference type="NCBI Taxonomy" id="305"/>
    <lineage>
        <taxon>Bacteria</taxon>
        <taxon>Pseudomonadati</taxon>
        <taxon>Pseudomonadota</taxon>
        <taxon>Betaproteobacteria</taxon>
        <taxon>Burkholderiales</taxon>
        <taxon>Burkholderiaceae</taxon>
        <taxon>Ralstonia</taxon>
        <taxon>Ralstonia solanacearum species complex</taxon>
    </lineage>
</organism>
<dbReference type="AlphaFoldDB" id="A0AAW5ZJU0"/>
<dbReference type="RefSeq" id="WP_271656244.1">
    <property type="nucleotide sequence ID" value="NZ_JAIVFG010000005.1"/>
</dbReference>
<reference evidence="1" key="1">
    <citation type="submission" date="2021-09" db="EMBL/GenBank/DDBJ databases">
        <title>Genomic analysis of Ralstonia spp.</title>
        <authorList>
            <person name="Aburjaile F."/>
            <person name="Ariute J.C."/>
            <person name="Pais A.K.L."/>
            <person name="Albuquerque G.M.R."/>
            <person name="Silva A.M.F."/>
            <person name="Brenig B."/>
            <person name="Azevedo V."/>
            <person name="Matiuzzi M."/>
            <person name="Ramos R."/>
            <person name="Goes-Neto A."/>
            <person name="Soares S."/>
            <person name="Iseppon A.M.B."/>
            <person name="Souza E."/>
            <person name="Gama M."/>
        </authorList>
    </citation>
    <scope>NUCLEOTIDE SEQUENCE</scope>
    <source>
        <strain evidence="1">CCRMRs91</strain>
    </source>
</reference>
<gene>
    <name evidence="1" type="ORF">LBW59_04260</name>
</gene>
<dbReference type="EMBL" id="JAIVFG010000005">
    <property type="protein sequence ID" value="MDB0569987.1"/>
    <property type="molecule type" value="Genomic_DNA"/>
</dbReference>
<comment type="caution">
    <text evidence="1">The sequence shown here is derived from an EMBL/GenBank/DDBJ whole genome shotgun (WGS) entry which is preliminary data.</text>
</comment>
<evidence type="ECO:0000313" key="1">
    <source>
        <dbReference type="EMBL" id="MDB0569987.1"/>
    </source>
</evidence>
<accession>A0AAW5ZJU0</accession>